<feature type="region of interest" description="Disordered" evidence="1">
    <location>
        <begin position="1"/>
        <end position="22"/>
    </location>
</feature>
<organism evidence="2 3">
    <name type="scientific">[Clostridium] leptum DSM 753</name>
    <dbReference type="NCBI Taxonomy" id="428125"/>
    <lineage>
        <taxon>Bacteria</taxon>
        <taxon>Bacillati</taxon>
        <taxon>Bacillota</taxon>
        <taxon>Clostridia</taxon>
        <taxon>Eubacteriales</taxon>
        <taxon>Oscillospiraceae</taxon>
        <taxon>Oscillospiraceae incertae sedis</taxon>
    </lineage>
</organism>
<dbReference type="AlphaFoldDB" id="A7VNU6"/>
<name>A7VNU6_9FIRM</name>
<proteinExistence type="predicted"/>
<dbReference type="Proteomes" id="UP000003490">
    <property type="component" value="Unassembled WGS sequence"/>
</dbReference>
<dbReference type="HOGENOM" id="CLU_3373071_0_0_9"/>
<reference evidence="2 3" key="2">
    <citation type="submission" date="2007-08" db="EMBL/GenBank/DDBJ databases">
        <authorList>
            <person name="Fulton L."/>
            <person name="Clifton S."/>
            <person name="Fulton B."/>
            <person name="Xu J."/>
            <person name="Minx P."/>
            <person name="Pepin K.H."/>
            <person name="Johnson M."/>
            <person name="Thiruvilangam P."/>
            <person name="Bhonagiri V."/>
            <person name="Nash W.E."/>
            <person name="Wang C."/>
            <person name="Mardis E.R."/>
            <person name="Wilson R.K."/>
        </authorList>
    </citation>
    <scope>NUCLEOTIDE SEQUENCE [LARGE SCALE GENOMIC DNA]</scope>
    <source>
        <strain evidence="2 3">DSM 753</strain>
    </source>
</reference>
<sequence>MAIRKRRPPYHPPHGVSLLNRKGARNKLFRAPFL</sequence>
<evidence type="ECO:0000256" key="1">
    <source>
        <dbReference type="SAM" id="MobiDB-lite"/>
    </source>
</evidence>
<gene>
    <name evidence="2" type="ORF">CLOLEP_00222</name>
</gene>
<comment type="caution">
    <text evidence="2">The sequence shown here is derived from an EMBL/GenBank/DDBJ whole genome shotgun (WGS) entry which is preliminary data.</text>
</comment>
<reference evidence="2 3" key="1">
    <citation type="submission" date="2007-08" db="EMBL/GenBank/DDBJ databases">
        <title>Draft genome sequence of Clostridium leptum (DSM 753).</title>
        <authorList>
            <person name="Sudarsanam P."/>
            <person name="Ley R."/>
            <person name="Guruge J."/>
            <person name="Turnbaugh P.J."/>
            <person name="Mahowald M."/>
            <person name="Liep D."/>
            <person name="Gordon J."/>
        </authorList>
    </citation>
    <scope>NUCLEOTIDE SEQUENCE [LARGE SCALE GENOMIC DNA]</scope>
    <source>
        <strain evidence="2 3">DSM 753</strain>
    </source>
</reference>
<accession>A7VNU6</accession>
<evidence type="ECO:0000313" key="2">
    <source>
        <dbReference type="EMBL" id="EDO63006.1"/>
    </source>
</evidence>
<dbReference type="EMBL" id="ABCB02000009">
    <property type="protein sequence ID" value="EDO63006.1"/>
    <property type="molecule type" value="Genomic_DNA"/>
</dbReference>
<protein>
    <submittedName>
        <fullName evidence="2">Uncharacterized protein</fullName>
    </submittedName>
</protein>
<evidence type="ECO:0000313" key="3">
    <source>
        <dbReference type="Proteomes" id="UP000003490"/>
    </source>
</evidence>